<dbReference type="EMBL" id="VFJB01000005">
    <property type="protein sequence ID" value="KAA0258148.1"/>
    <property type="molecule type" value="Genomic_DNA"/>
</dbReference>
<name>A0A5A8F802_9BACT</name>
<dbReference type="OrthoDB" id="2053609at2"/>
<reference evidence="1 2" key="1">
    <citation type="submission" date="2019-06" db="EMBL/GenBank/DDBJ databases">
        <title>Genomic insights into carbon and energy metabolism of Deferribacter autotrophicus revealed new metabolic traits in the phylum Deferribacteres.</title>
        <authorList>
            <person name="Slobodkin A.I."/>
            <person name="Slobodkina G.B."/>
            <person name="Allioux M."/>
            <person name="Alain K."/>
            <person name="Jebbar M."/>
            <person name="Shadrin V."/>
            <person name="Kublanov I.V."/>
            <person name="Toshchakov S.V."/>
            <person name="Bonch-Osmolovskaya E.A."/>
        </authorList>
    </citation>
    <scope>NUCLEOTIDE SEQUENCE [LARGE SCALE GENOMIC DNA]</scope>
    <source>
        <strain evidence="1 2">SL50</strain>
    </source>
</reference>
<proteinExistence type="predicted"/>
<protein>
    <submittedName>
        <fullName evidence="1">DUF3783 domain-containing protein</fullName>
    </submittedName>
</protein>
<dbReference type="Pfam" id="PF12646">
    <property type="entry name" value="DUF3783"/>
    <property type="match status" value="1"/>
</dbReference>
<dbReference type="InterPro" id="IPR016621">
    <property type="entry name" value="UCP014543"/>
</dbReference>
<evidence type="ECO:0000313" key="2">
    <source>
        <dbReference type="Proteomes" id="UP000322876"/>
    </source>
</evidence>
<gene>
    <name evidence="1" type="ORF">FHQ18_07070</name>
</gene>
<organism evidence="1 2">
    <name type="scientific">Deferribacter autotrophicus</name>
    <dbReference type="NCBI Taxonomy" id="500465"/>
    <lineage>
        <taxon>Bacteria</taxon>
        <taxon>Pseudomonadati</taxon>
        <taxon>Deferribacterota</taxon>
        <taxon>Deferribacteres</taxon>
        <taxon>Deferribacterales</taxon>
        <taxon>Deferribacteraceae</taxon>
        <taxon>Deferribacter</taxon>
    </lineage>
</organism>
<dbReference type="Proteomes" id="UP000322876">
    <property type="component" value="Unassembled WGS sequence"/>
</dbReference>
<accession>A0A5A8F802</accession>
<sequence>MRTTKILVCGMGEIEFGALCKMCEKEKFDEPVIVFEGHKDLLVKDLLKFQPDVENKKATKERMILFNDMPQQEIIRFIETYKKYGFPKPLFCVVTEHNVEWSIEYLLSHLVKEREEVERYHRMRQKR</sequence>
<dbReference type="RefSeq" id="WP_149266469.1">
    <property type="nucleotide sequence ID" value="NZ_VFJB01000005.1"/>
</dbReference>
<evidence type="ECO:0000313" key="1">
    <source>
        <dbReference type="EMBL" id="KAA0258148.1"/>
    </source>
</evidence>
<dbReference type="AlphaFoldDB" id="A0A5A8F802"/>
<keyword evidence="2" id="KW-1185">Reference proteome</keyword>
<comment type="caution">
    <text evidence="1">The sequence shown here is derived from an EMBL/GenBank/DDBJ whole genome shotgun (WGS) entry which is preliminary data.</text>
</comment>